<dbReference type="Proteomes" id="UP000061569">
    <property type="component" value="Chromosome"/>
</dbReference>
<dbReference type="EMBL" id="CP013140">
    <property type="protein sequence ID" value="ALN58090.1"/>
    <property type="molecule type" value="Genomic_DNA"/>
</dbReference>
<dbReference type="AlphaFoldDB" id="A0A0S2DHS9"/>
<sequence length="46" mass="5047">MDGGRVRGRLSLLVHPLPRSPRRRARTSCPGCARVAGLRCGYRVDA</sequence>
<gene>
    <name evidence="1" type="ORF">GLE_2742</name>
</gene>
<organism evidence="1 2">
    <name type="scientific">Lysobacter enzymogenes</name>
    <dbReference type="NCBI Taxonomy" id="69"/>
    <lineage>
        <taxon>Bacteria</taxon>
        <taxon>Pseudomonadati</taxon>
        <taxon>Pseudomonadota</taxon>
        <taxon>Gammaproteobacteria</taxon>
        <taxon>Lysobacterales</taxon>
        <taxon>Lysobacteraceae</taxon>
        <taxon>Lysobacter</taxon>
    </lineage>
</organism>
<dbReference type="PATRIC" id="fig|69.6.peg.2700"/>
<accession>A0A0S2DHS9</accession>
<evidence type="ECO:0000313" key="1">
    <source>
        <dbReference type="EMBL" id="ALN58090.1"/>
    </source>
</evidence>
<proteinExistence type="predicted"/>
<dbReference type="KEGG" id="lez:GLE_2742"/>
<evidence type="ECO:0000313" key="2">
    <source>
        <dbReference type="Proteomes" id="UP000061569"/>
    </source>
</evidence>
<name>A0A0S2DHS9_LYSEN</name>
<protein>
    <submittedName>
        <fullName evidence="1">Uncharacterized protein</fullName>
    </submittedName>
</protein>
<reference evidence="1 2" key="1">
    <citation type="submission" date="2015-11" db="EMBL/GenBank/DDBJ databases">
        <title>Genome sequences of Lysobacter enzymogenes strain C3 and Lysobacter antibioticus ATCC 29479.</title>
        <authorList>
            <person name="Kobayashi D.Y."/>
        </authorList>
    </citation>
    <scope>NUCLEOTIDE SEQUENCE [LARGE SCALE GENOMIC DNA]</scope>
    <source>
        <strain evidence="1 2">C3</strain>
    </source>
</reference>